<accession>A0A8J7IPD4</accession>
<dbReference type="Pfam" id="PF14457">
    <property type="entry name" value="Prok-E2_A"/>
    <property type="match status" value="1"/>
</dbReference>
<dbReference type="InterPro" id="IPR032865">
    <property type="entry name" value="Prok-E2_A"/>
</dbReference>
<keyword evidence="3" id="KW-1185">Reference proteome</keyword>
<evidence type="ECO:0000313" key="3">
    <source>
        <dbReference type="Proteomes" id="UP000636888"/>
    </source>
</evidence>
<reference evidence="2" key="1">
    <citation type="submission" date="2020-12" db="EMBL/GenBank/DDBJ databases">
        <title>Geomonas sp. Red875, isolated from river sediment.</title>
        <authorList>
            <person name="Xu Z."/>
            <person name="Zhang Z."/>
            <person name="Masuda Y."/>
            <person name="Itoh H."/>
            <person name="Senoo K."/>
        </authorList>
    </citation>
    <scope>NUCLEOTIDE SEQUENCE</scope>
    <source>
        <strain evidence="2">Red875</strain>
    </source>
</reference>
<keyword evidence="2" id="KW-0808">Transferase</keyword>
<comment type="caution">
    <text evidence="2">The sequence shown here is derived from an EMBL/GenBank/DDBJ whole genome shotgun (WGS) entry which is preliminary data.</text>
</comment>
<dbReference type="Gene3D" id="3.40.140.10">
    <property type="entry name" value="Cytidine Deaminase, domain 2"/>
    <property type="match status" value="1"/>
</dbReference>
<dbReference type="InterPro" id="IPR035985">
    <property type="entry name" value="Ubiquitin-activating_enz"/>
</dbReference>
<feature type="domain" description="THIF-type NAD/FAD binding fold" evidence="1">
    <location>
        <begin position="367"/>
        <end position="495"/>
    </location>
</feature>
<evidence type="ECO:0000313" key="2">
    <source>
        <dbReference type="EMBL" id="MBJ6724189.1"/>
    </source>
</evidence>
<dbReference type="RefSeq" id="WP_199383032.1">
    <property type="nucleotide sequence ID" value="NZ_JAEMHM010000004.1"/>
</dbReference>
<evidence type="ECO:0000259" key="1">
    <source>
        <dbReference type="Pfam" id="PF00899"/>
    </source>
</evidence>
<organism evidence="2 3">
    <name type="scientific">Geomesophilobacter sediminis</name>
    <dbReference type="NCBI Taxonomy" id="2798584"/>
    <lineage>
        <taxon>Bacteria</taxon>
        <taxon>Pseudomonadati</taxon>
        <taxon>Thermodesulfobacteriota</taxon>
        <taxon>Desulfuromonadia</taxon>
        <taxon>Geobacterales</taxon>
        <taxon>Geobacteraceae</taxon>
        <taxon>Geomesophilobacter</taxon>
    </lineage>
</organism>
<name>A0A8J7IPD4_9BACT</name>
<sequence length="744" mass="82033">MGRDKKNATLEGGMPVPPAIAQAVKELETFPDIVSVGEPDLRPSGWWKIATLFRVPMPSKAEETGISSTGVKTVEPVYMYFPENFPLKAPKFFLRVDFPRTLPHINPGSGNSIVSPCIYDGSLDDLLHQGHGLTTIIDQMQDWLRKAASDSLINKNQGWEPMRLDTADEPIIYQKAKVQGFVSKTAGFRLLTCDVFKLSAGDIFKISDYTCRAMDAGFIKEITQKDFVGRKGSVGTCPVLCCWPNESVVVDTYFPETVTNLGELLEKSKLYGTYQSFWPQIQLLWNQSAKVSYAVEVVTIHCVRRPLNLINQNTNLEFLSYRVRVQYTPLGIPDMNSPVGILGHLHAVGPELLREISGASPGKMESIIHIGCGSLGSKIALHLCRAGHGPFTLIDHRWMSEHNLARHALTTAAGDKAELLKKVMENFSVSATAHNKSLQDYLAKSSSRLFEKESLIIDSTASLNVRETLASLPNATNNSRIFQTGLYSKARLGFITIEGRGRNPRVDDLSAALFDSAIDDKPLSEVLAVADDAFNRQATGQGCGSYTTIIPDTRISLHAAAMAERARQVFEGDIPEEGEVSLGFLDAAGMSLRWQTSALAKTRRVRLERKDWELRVLAPAFGMMENEVARWPTVETGGVLIGRLCLTRKCAIVTRILEAPPDSTRSRARFELGVEGLENKIAEIVKSSGLTYLGTWHSHLFGGTPSGIDEATLQKIKDLRLGIPAFNLIWHGGELTCFADYGDY</sequence>
<dbReference type="Pfam" id="PF00899">
    <property type="entry name" value="ThiF"/>
    <property type="match status" value="1"/>
</dbReference>
<proteinExistence type="predicted"/>
<dbReference type="GO" id="GO:0016779">
    <property type="term" value="F:nucleotidyltransferase activity"/>
    <property type="evidence" value="ECO:0007669"/>
    <property type="project" value="UniProtKB-KW"/>
</dbReference>
<dbReference type="SUPFAM" id="SSF69572">
    <property type="entry name" value="Activating enzymes of the ubiquitin-like proteins"/>
    <property type="match status" value="1"/>
</dbReference>
<keyword evidence="2" id="KW-0548">Nucleotidyltransferase</keyword>
<gene>
    <name evidence="2" type="ORF">JFN93_05675</name>
</gene>
<dbReference type="EMBL" id="JAEMHM010000004">
    <property type="protein sequence ID" value="MBJ6724189.1"/>
    <property type="molecule type" value="Genomic_DNA"/>
</dbReference>
<dbReference type="GO" id="GO:0008641">
    <property type="term" value="F:ubiquitin-like modifier activating enzyme activity"/>
    <property type="evidence" value="ECO:0007669"/>
    <property type="project" value="InterPro"/>
</dbReference>
<dbReference type="AlphaFoldDB" id="A0A8J7IPD4"/>
<dbReference type="InterPro" id="IPR000594">
    <property type="entry name" value="ThiF_NAD_FAD-bd"/>
</dbReference>
<protein>
    <submittedName>
        <fullName evidence="2">ThiF family adenylyltransferase</fullName>
    </submittedName>
</protein>
<dbReference type="Proteomes" id="UP000636888">
    <property type="component" value="Unassembled WGS sequence"/>
</dbReference>
<dbReference type="Gene3D" id="3.40.50.720">
    <property type="entry name" value="NAD(P)-binding Rossmann-like Domain"/>
    <property type="match status" value="1"/>
</dbReference>